<dbReference type="Proteomes" id="UP000178873">
    <property type="component" value="Unassembled WGS sequence"/>
</dbReference>
<gene>
    <name evidence="2" type="ORF">A2664_03000</name>
</gene>
<sequence>MKNKKILWKKVWTWSAPIWLLGILIAPNDTVGIILALPLGISVLVILDILLSHIPWVKGKYYKKGLLCALLGGIFFLVSIFLLVGRSEATFIVSAVGFTASMARITILMTLFYFAESFLHAEWVSKVKKDVPVEDNWGHGARR</sequence>
<feature type="transmembrane region" description="Helical" evidence="1">
    <location>
        <begin position="91"/>
        <end position="115"/>
    </location>
</feature>
<protein>
    <submittedName>
        <fullName evidence="2">Uncharacterized protein</fullName>
    </submittedName>
</protein>
<dbReference type="AlphaFoldDB" id="A0A1G2M6B6"/>
<dbReference type="EMBL" id="MHRF01000004">
    <property type="protein sequence ID" value="OHA18581.1"/>
    <property type="molecule type" value="Genomic_DNA"/>
</dbReference>
<keyword evidence="1" id="KW-1133">Transmembrane helix</keyword>
<feature type="transmembrane region" description="Helical" evidence="1">
    <location>
        <begin position="32"/>
        <end position="54"/>
    </location>
</feature>
<evidence type="ECO:0000313" key="3">
    <source>
        <dbReference type="Proteomes" id="UP000178873"/>
    </source>
</evidence>
<evidence type="ECO:0000256" key="1">
    <source>
        <dbReference type="SAM" id="Phobius"/>
    </source>
</evidence>
<proteinExistence type="predicted"/>
<reference evidence="2 3" key="1">
    <citation type="journal article" date="2016" name="Nat. Commun.">
        <title>Thousands of microbial genomes shed light on interconnected biogeochemical processes in an aquifer system.</title>
        <authorList>
            <person name="Anantharaman K."/>
            <person name="Brown C.T."/>
            <person name="Hug L.A."/>
            <person name="Sharon I."/>
            <person name="Castelle C.J."/>
            <person name="Probst A.J."/>
            <person name="Thomas B.C."/>
            <person name="Singh A."/>
            <person name="Wilkins M.J."/>
            <person name="Karaoz U."/>
            <person name="Brodie E.L."/>
            <person name="Williams K.H."/>
            <person name="Hubbard S.S."/>
            <person name="Banfield J.F."/>
        </authorList>
    </citation>
    <scope>NUCLEOTIDE SEQUENCE [LARGE SCALE GENOMIC DNA]</scope>
</reference>
<organism evidence="2 3">
    <name type="scientific">Candidatus Taylorbacteria bacterium RIFCSPHIGHO2_01_FULL_46_22b</name>
    <dbReference type="NCBI Taxonomy" id="1802301"/>
    <lineage>
        <taxon>Bacteria</taxon>
        <taxon>Candidatus Tayloriibacteriota</taxon>
    </lineage>
</organism>
<accession>A0A1G2M6B6</accession>
<name>A0A1G2M6B6_9BACT</name>
<dbReference type="STRING" id="1802301.A2664_03000"/>
<keyword evidence="1" id="KW-0472">Membrane</keyword>
<feature type="transmembrane region" description="Helical" evidence="1">
    <location>
        <begin position="66"/>
        <end position="85"/>
    </location>
</feature>
<keyword evidence="1" id="KW-0812">Transmembrane</keyword>
<comment type="caution">
    <text evidence="2">The sequence shown here is derived from an EMBL/GenBank/DDBJ whole genome shotgun (WGS) entry which is preliminary data.</text>
</comment>
<feature type="transmembrane region" description="Helical" evidence="1">
    <location>
        <begin position="7"/>
        <end position="26"/>
    </location>
</feature>
<evidence type="ECO:0000313" key="2">
    <source>
        <dbReference type="EMBL" id="OHA18581.1"/>
    </source>
</evidence>